<dbReference type="STRING" id="1348853.LK12_17935"/>
<dbReference type="RefSeq" id="WP_039287144.1">
    <property type="nucleotide sequence ID" value="NZ_JTDI01000006.1"/>
</dbReference>
<dbReference type="Proteomes" id="UP000031057">
    <property type="component" value="Unassembled WGS sequence"/>
</dbReference>
<gene>
    <name evidence="2" type="ORF">LK12_17935</name>
</gene>
<dbReference type="PROSITE" id="PS51819">
    <property type="entry name" value="VOC"/>
    <property type="match status" value="1"/>
</dbReference>
<dbReference type="Gene3D" id="3.10.180.10">
    <property type="entry name" value="2,3-Dihydroxybiphenyl 1,2-Dioxygenase, domain 1"/>
    <property type="match status" value="1"/>
</dbReference>
<organism evidence="2 3">
    <name type="scientific">Novosphingobium malaysiense</name>
    <dbReference type="NCBI Taxonomy" id="1348853"/>
    <lineage>
        <taxon>Bacteria</taxon>
        <taxon>Pseudomonadati</taxon>
        <taxon>Pseudomonadota</taxon>
        <taxon>Alphaproteobacteria</taxon>
        <taxon>Sphingomonadales</taxon>
        <taxon>Sphingomonadaceae</taxon>
        <taxon>Novosphingobium</taxon>
    </lineage>
</organism>
<dbReference type="SUPFAM" id="SSF54593">
    <property type="entry name" value="Glyoxalase/Bleomycin resistance protein/Dihydroxybiphenyl dioxygenase"/>
    <property type="match status" value="1"/>
</dbReference>
<reference evidence="2 3" key="1">
    <citation type="submission" date="2014-10" db="EMBL/GenBank/DDBJ databases">
        <title>Genome sequence of Novosphingobium malaysiense MUSC 273(T).</title>
        <authorList>
            <person name="Lee L.-H."/>
        </authorList>
    </citation>
    <scope>NUCLEOTIDE SEQUENCE [LARGE SCALE GENOMIC DNA]</scope>
    <source>
        <strain evidence="2 3">MUSC 273</strain>
    </source>
</reference>
<dbReference type="OrthoDB" id="5243302at2"/>
<evidence type="ECO:0000259" key="1">
    <source>
        <dbReference type="PROSITE" id="PS51819"/>
    </source>
</evidence>
<evidence type="ECO:0000313" key="2">
    <source>
        <dbReference type="EMBL" id="KHK89805.1"/>
    </source>
</evidence>
<comment type="caution">
    <text evidence="2">The sequence shown here is derived from an EMBL/GenBank/DDBJ whole genome shotgun (WGS) entry which is preliminary data.</text>
</comment>
<keyword evidence="3" id="KW-1185">Reference proteome</keyword>
<accession>A0A0B1ZKI4</accession>
<dbReference type="Pfam" id="PF13669">
    <property type="entry name" value="Glyoxalase_4"/>
    <property type="match status" value="1"/>
</dbReference>
<proteinExistence type="predicted"/>
<sequence>MIVQGLDHVNIRTPDLEATRRFFTQVLEMRHGPPPGMDDEGMGVWLYDGEDRAVVHLGRPETPYPSDETFPFEGKAGSARLHHVALRCRDFPGVRDRLRDAGYRYSENRVEAIRLRQLFVEEWNGILLELNFFED</sequence>
<dbReference type="InterPro" id="IPR037523">
    <property type="entry name" value="VOC_core"/>
</dbReference>
<dbReference type="AlphaFoldDB" id="A0A0B1ZKI4"/>
<dbReference type="InterPro" id="IPR029068">
    <property type="entry name" value="Glyas_Bleomycin-R_OHBP_Dase"/>
</dbReference>
<protein>
    <recommendedName>
        <fullName evidence="1">VOC domain-containing protein</fullName>
    </recommendedName>
</protein>
<evidence type="ECO:0000313" key="3">
    <source>
        <dbReference type="Proteomes" id="UP000031057"/>
    </source>
</evidence>
<name>A0A0B1ZKI4_9SPHN</name>
<dbReference type="EMBL" id="JTDI01000006">
    <property type="protein sequence ID" value="KHK89805.1"/>
    <property type="molecule type" value="Genomic_DNA"/>
</dbReference>
<feature type="domain" description="VOC" evidence="1">
    <location>
        <begin position="5"/>
        <end position="133"/>
    </location>
</feature>